<feature type="compositionally biased region" description="Basic and acidic residues" evidence="1">
    <location>
        <begin position="90"/>
        <end position="121"/>
    </location>
</feature>
<feature type="region of interest" description="Disordered" evidence="1">
    <location>
        <begin position="1"/>
        <end position="121"/>
    </location>
</feature>
<protein>
    <submittedName>
        <fullName evidence="2">Uncharacterized protein</fullName>
    </submittedName>
</protein>
<reference evidence="3" key="1">
    <citation type="journal article" date="2017" name="Cell">
        <title>Insights into land plant evolution garnered from the Marchantia polymorpha genome.</title>
        <authorList>
            <person name="Bowman J.L."/>
            <person name="Kohchi T."/>
            <person name="Yamato K.T."/>
            <person name="Jenkins J."/>
            <person name="Shu S."/>
            <person name="Ishizaki K."/>
            <person name="Yamaoka S."/>
            <person name="Nishihama R."/>
            <person name="Nakamura Y."/>
            <person name="Berger F."/>
            <person name="Adam C."/>
            <person name="Aki S.S."/>
            <person name="Althoff F."/>
            <person name="Araki T."/>
            <person name="Arteaga-Vazquez M.A."/>
            <person name="Balasubrmanian S."/>
            <person name="Barry K."/>
            <person name="Bauer D."/>
            <person name="Boehm C.R."/>
            <person name="Briginshaw L."/>
            <person name="Caballero-Perez J."/>
            <person name="Catarino B."/>
            <person name="Chen F."/>
            <person name="Chiyoda S."/>
            <person name="Chovatia M."/>
            <person name="Davies K.M."/>
            <person name="Delmans M."/>
            <person name="Demura T."/>
            <person name="Dierschke T."/>
            <person name="Dolan L."/>
            <person name="Dorantes-Acosta A.E."/>
            <person name="Eklund D.M."/>
            <person name="Florent S.N."/>
            <person name="Flores-Sandoval E."/>
            <person name="Fujiyama A."/>
            <person name="Fukuzawa H."/>
            <person name="Galik B."/>
            <person name="Grimanelli D."/>
            <person name="Grimwood J."/>
            <person name="Grossniklaus U."/>
            <person name="Hamada T."/>
            <person name="Haseloff J."/>
            <person name="Hetherington A.J."/>
            <person name="Higo A."/>
            <person name="Hirakawa Y."/>
            <person name="Hundley H.N."/>
            <person name="Ikeda Y."/>
            <person name="Inoue K."/>
            <person name="Inoue S.I."/>
            <person name="Ishida S."/>
            <person name="Jia Q."/>
            <person name="Kakita M."/>
            <person name="Kanazawa T."/>
            <person name="Kawai Y."/>
            <person name="Kawashima T."/>
            <person name="Kennedy M."/>
            <person name="Kinose K."/>
            <person name="Kinoshita T."/>
            <person name="Kohara Y."/>
            <person name="Koide E."/>
            <person name="Komatsu K."/>
            <person name="Kopischke S."/>
            <person name="Kubo M."/>
            <person name="Kyozuka J."/>
            <person name="Lagercrantz U."/>
            <person name="Lin S.S."/>
            <person name="Lindquist E."/>
            <person name="Lipzen A.M."/>
            <person name="Lu C.W."/>
            <person name="De Luna E."/>
            <person name="Martienssen R.A."/>
            <person name="Minamino N."/>
            <person name="Mizutani M."/>
            <person name="Mizutani M."/>
            <person name="Mochizuki N."/>
            <person name="Monte I."/>
            <person name="Mosher R."/>
            <person name="Nagasaki H."/>
            <person name="Nakagami H."/>
            <person name="Naramoto S."/>
            <person name="Nishitani K."/>
            <person name="Ohtani M."/>
            <person name="Okamoto T."/>
            <person name="Okumura M."/>
            <person name="Phillips J."/>
            <person name="Pollak B."/>
            <person name="Reinders A."/>
            <person name="Rovekamp M."/>
            <person name="Sano R."/>
            <person name="Sawa S."/>
            <person name="Schmid M.W."/>
            <person name="Shirakawa M."/>
            <person name="Solano R."/>
            <person name="Spunde A."/>
            <person name="Suetsugu N."/>
            <person name="Sugano S."/>
            <person name="Sugiyama A."/>
            <person name="Sun R."/>
            <person name="Suzuki Y."/>
            <person name="Takenaka M."/>
            <person name="Takezawa D."/>
            <person name="Tomogane H."/>
            <person name="Tsuzuki M."/>
            <person name="Ueda T."/>
            <person name="Umeda M."/>
            <person name="Ward J.M."/>
            <person name="Watanabe Y."/>
            <person name="Yazaki K."/>
            <person name="Yokoyama R."/>
            <person name="Yoshitake Y."/>
            <person name="Yotsui I."/>
            <person name="Zachgo S."/>
            <person name="Schmutz J."/>
        </authorList>
    </citation>
    <scope>NUCLEOTIDE SEQUENCE [LARGE SCALE GENOMIC DNA]</scope>
    <source>
        <strain evidence="3">Tak-1</strain>
    </source>
</reference>
<gene>
    <name evidence="2" type="ORF">MARPO_0072s0028</name>
</gene>
<feature type="compositionally biased region" description="Basic and acidic residues" evidence="1">
    <location>
        <begin position="1"/>
        <end position="21"/>
    </location>
</feature>
<evidence type="ECO:0000313" key="2">
    <source>
        <dbReference type="EMBL" id="PTQ35271.1"/>
    </source>
</evidence>
<feature type="compositionally biased region" description="Basic and acidic residues" evidence="1">
    <location>
        <begin position="74"/>
        <end position="83"/>
    </location>
</feature>
<feature type="compositionally biased region" description="Low complexity" evidence="1">
    <location>
        <begin position="59"/>
        <end position="72"/>
    </location>
</feature>
<organism evidence="2 3">
    <name type="scientific">Marchantia polymorpha</name>
    <name type="common">Common liverwort</name>
    <name type="synonym">Marchantia aquatica</name>
    <dbReference type="NCBI Taxonomy" id="3197"/>
    <lineage>
        <taxon>Eukaryota</taxon>
        <taxon>Viridiplantae</taxon>
        <taxon>Streptophyta</taxon>
        <taxon>Embryophyta</taxon>
        <taxon>Marchantiophyta</taxon>
        <taxon>Marchantiopsida</taxon>
        <taxon>Marchantiidae</taxon>
        <taxon>Marchantiales</taxon>
        <taxon>Marchantiaceae</taxon>
        <taxon>Marchantia</taxon>
    </lineage>
</organism>
<evidence type="ECO:0000313" key="3">
    <source>
        <dbReference type="Proteomes" id="UP000244005"/>
    </source>
</evidence>
<keyword evidence="3" id="KW-1185">Reference proteome</keyword>
<name>A0A2R6WN47_MARPO</name>
<dbReference type="Gramene" id="Mp2g23030.1">
    <property type="protein sequence ID" value="Mp2g23030.1.cds1"/>
    <property type="gene ID" value="Mp2g23030"/>
</dbReference>
<accession>A0A2R6WN47</accession>
<dbReference type="Proteomes" id="UP000244005">
    <property type="component" value="Unassembled WGS sequence"/>
</dbReference>
<evidence type="ECO:0000256" key="1">
    <source>
        <dbReference type="SAM" id="MobiDB-lite"/>
    </source>
</evidence>
<sequence>MSESKRSSEADRGGVARKVDAVGDNAVRPGVPATTRLRSPPVSWKVSLLAPRPPRGPVGRSLLTRGRSGRASMRARESERDAQEEGQNVTEERIQEFRRRTEFQARVRTREGDGSRKEEEK</sequence>
<dbReference type="AlphaFoldDB" id="A0A2R6WN47"/>
<proteinExistence type="predicted"/>
<dbReference type="EMBL" id="KZ772744">
    <property type="protein sequence ID" value="PTQ35271.1"/>
    <property type="molecule type" value="Genomic_DNA"/>
</dbReference>